<dbReference type="EMBL" id="AP011532">
    <property type="protein sequence ID" value="BAI60856.1"/>
    <property type="molecule type" value="Genomic_DNA"/>
</dbReference>
<dbReference type="InterPro" id="IPR007160">
    <property type="entry name" value="DUF362"/>
</dbReference>
<evidence type="ECO:0000313" key="2">
    <source>
        <dbReference type="EMBL" id="BAI60856.1"/>
    </source>
</evidence>
<dbReference type="Proteomes" id="UP000001882">
    <property type="component" value="Chromosome"/>
</dbReference>
<protein>
    <recommendedName>
        <fullName evidence="1">DUF362 domain-containing protein</fullName>
    </recommendedName>
</protein>
<accession>D1YWN4</accession>
<gene>
    <name evidence="2" type="ordered locus">MCP_0784</name>
</gene>
<dbReference type="RefSeq" id="WP_012899536.1">
    <property type="nucleotide sequence ID" value="NC_013665.1"/>
</dbReference>
<reference evidence="2 3" key="1">
    <citation type="journal article" date="2007" name="Appl. Environ. Microbiol.">
        <title>Isolation of key methanogens for global methane emission from rice paddy fields: a novel isolate affiliated with the clone cluster rice cluster I.</title>
        <authorList>
            <person name="Sakai S."/>
            <person name="Imachi H."/>
            <person name="Sekiguchi Y."/>
            <person name="Ohashi A."/>
            <person name="Harada H."/>
            <person name="Kamagata Y."/>
        </authorList>
    </citation>
    <scope>NUCLEOTIDE SEQUENCE [LARGE SCALE GENOMIC DNA]</scope>
    <source>
        <strain evidence="3">DSM 17711 / JCM 13418 / NBRC 101707 / SANAE</strain>
    </source>
</reference>
<dbReference type="AlphaFoldDB" id="D1YWN4"/>
<evidence type="ECO:0000313" key="3">
    <source>
        <dbReference type="Proteomes" id="UP000001882"/>
    </source>
</evidence>
<dbReference type="Pfam" id="PF04015">
    <property type="entry name" value="DUF362"/>
    <property type="match status" value="1"/>
</dbReference>
<reference evidence="2 3" key="2">
    <citation type="journal article" date="2008" name="Int. J. Syst. Evol. Microbiol.">
        <title>Methanocella paludicola gen. nov., sp. nov., a methane-producing archaeon, the first isolate of the lineage 'Rice Cluster I', and proposal of the new archaeal order Methanocellales ord. nov.</title>
        <authorList>
            <person name="Sakai S."/>
            <person name="Imachi H."/>
            <person name="Hanada S."/>
            <person name="Ohashi A."/>
            <person name="Harada H."/>
            <person name="Kamagata Y."/>
        </authorList>
    </citation>
    <scope>NUCLEOTIDE SEQUENCE [LARGE SCALE GENOMIC DNA]</scope>
    <source>
        <strain evidence="3">DSM 17711 / JCM 13418 / NBRC 101707 / SANAE</strain>
    </source>
</reference>
<dbReference type="OrthoDB" id="2837at2157"/>
<proteinExistence type="predicted"/>
<evidence type="ECO:0000259" key="1">
    <source>
        <dbReference type="Pfam" id="PF04015"/>
    </source>
</evidence>
<dbReference type="InParanoid" id="D1YWN4"/>
<name>D1YWN4_METPS</name>
<dbReference type="eggNOG" id="arCOG02447">
    <property type="taxonomic scope" value="Archaea"/>
</dbReference>
<organism evidence="2 3">
    <name type="scientific">Methanocella paludicola (strain DSM 17711 / JCM 13418 / NBRC 101707 / SANAE)</name>
    <dbReference type="NCBI Taxonomy" id="304371"/>
    <lineage>
        <taxon>Archaea</taxon>
        <taxon>Methanobacteriati</taxon>
        <taxon>Methanobacteriota</taxon>
        <taxon>Stenosarchaea group</taxon>
        <taxon>Methanomicrobia</taxon>
        <taxon>Methanocellales</taxon>
        <taxon>Methanocellaceae</taxon>
        <taxon>Methanocella</taxon>
    </lineage>
</organism>
<keyword evidence="3" id="KW-1185">Reference proteome</keyword>
<reference evidence="3" key="3">
    <citation type="journal article" date="2011" name="PLoS ONE">
        <title>Genome sequence of a mesophilic hydrogenotrophic methanogen Methanocella paludicola, the first cultivated representative of the order Methanocellales.</title>
        <authorList>
            <person name="Sakai S."/>
            <person name="Takaki Y."/>
            <person name="Shimamura S."/>
            <person name="Sekine M."/>
            <person name="Tajima T."/>
            <person name="Kosugi H."/>
            <person name="Ichikawa N."/>
            <person name="Tasumi E."/>
            <person name="Hiraki A.T."/>
            <person name="Shimizu A."/>
            <person name="Kato Y."/>
            <person name="Nishiko R."/>
            <person name="Mori K."/>
            <person name="Fujita N."/>
            <person name="Imachi H."/>
            <person name="Takai K."/>
        </authorList>
    </citation>
    <scope>NUCLEOTIDE SEQUENCE [LARGE SCALE GENOMIC DNA]</scope>
    <source>
        <strain evidence="3">DSM 17711 / JCM 13418 / NBRC 101707 / SANAE</strain>
    </source>
</reference>
<dbReference type="STRING" id="304371.MCP_0784"/>
<dbReference type="GeneID" id="8680822"/>
<sequence>MKIAIIKDDKLDYCHSAPFHPSVSYPEYPFQDTGTKNECYDRVRELFYRLGMDIDNYGRPDWNPLGTIIRPGDNVFIKPNLVSHFKPKGGEEALVTQGSVIRAVLDYANIALRGTGTLTIGDAPYINTDFSKVVQDTSLNEIAEYYAQNAGIKLKILDLRLEKGELRSGRIKKRHLEGDPRGYAFVDLKHDSEHSRAGDYEKLRIAYYDRHQMAEHHNSGKNEYLIANSILEADVILNVPKLKTHSKTAFSCALKNMVGINGCKDMVPHHKAGSIADGGDEYLHKDPLIDLSSRIKDEIPTTANLYKIYLLRGIYSLLFISRLLQPAKNMYHVGSWYGNETLPRTITDLNKIIFYADRSGVMCDTPQRRIFTVVDGIVAGEREGPMENQAKKCGVLVAGYNPVDVDIVCSMIMGFDHNKIPMIKYALHPIKYPLTQGDASDIEVLSEKCNLFPLVYTAYNCHIEPPSGWKGHIEYEDQMGAKYGRSEAGADTRPINI</sequence>
<dbReference type="KEGG" id="mpd:MCP_0784"/>
<feature type="domain" description="DUF362" evidence="1">
    <location>
        <begin position="209"/>
        <end position="410"/>
    </location>
</feature>